<evidence type="ECO:0000313" key="2">
    <source>
        <dbReference type="Proteomes" id="UP000770785"/>
    </source>
</evidence>
<organism evidence="1 2">
    <name type="scientific">Neolewinella antarctica</name>
    <dbReference type="NCBI Taxonomy" id="442734"/>
    <lineage>
        <taxon>Bacteria</taxon>
        <taxon>Pseudomonadati</taxon>
        <taxon>Bacteroidota</taxon>
        <taxon>Saprospiria</taxon>
        <taxon>Saprospirales</taxon>
        <taxon>Lewinellaceae</taxon>
        <taxon>Neolewinella</taxon>
    </lineage>
</organism>
<reference evidence="1 2" key="1">
    <citation type="submission" date="2020-03" db="EMBL/GenBank/DDBJ databases">
        <title>Genomic Encyclopedia of Type Strains, Phase IV (KMG-IV): sequencing the most valuable type-strain genomes for metagenomic binning, comparative biology and taxonomic classification.</title>
        <authorList>
            <person name="Goeker M."/>
        </authorList>
    </citation>
    <scope>NUCLEOTIDE SEQUENCE [LARGE SCALE GENOMIC DNA]</scope>
    <source>
        <strain evidence="1 2">DSM 105096</strain>
    </source>
</reference>
<dbReference type="RefSeq" id="WP_168036729.1">
    <property type="nucleotide sequence ID" value="NZ_JAATJH010000002.1"/>
</dbReference>
<evidence type="ECO:0000313" key="1">
    <source>
        <dbReference type="EMBL" id="NJC25961.1"/>
    </source>
</evidence>
<keyword evidence="2" id="KW-1185">Reference proteome</keyword>
<name>A0ABX0X9P9_9BACT</name>
<accession>A0ABX0X9P9</accession>
<comment type="caution">
    <text evidence="1">The sequence shown here is derived from an EMBL/GenBank/DDBJ whole genome shotgun (WGS) entry which is preliminary data.</text>
</comment>
<protein>
    <submittedName>
        <fullName evidence="1">Uncharacterized protein</fullName>
    </submittedName>
</protein>
<gene>
    <name evidence="1" type="ORF">GGR27_001460</name>
</gene>
<sequence>MLEQIFEQIYRKVSAHLNSVNTVLKFADTLWVVADASGEDMKLIFKNDGRLIVSKQGRVTQGAYEMLTEANAMIITIGDESHLYNHRYTDEQLVFLQLDGSAEQAFVLVNNSLLGEMTPQQYLEAVYLKPVSDALKLEDTKARVSKLQLQLKNRIPMSDGSVLKVCFSKVNRKLYLLQNNSFLKSKNFSITIDGHSSFFEVAKDGELKEWYMPKRYTANKGAVELTIHETPYLLASVGDRVFINGAAAPDGNYRINFFNSHQVKDGRIV</sequence>
<dbReference type="EMBL" id="JAATJH010000002">
    <property type="protein sequence ID" value="NJC25961.1"/>
    <property type="molecule type" value="Genomic_DNA"/>
</dbReference>
<proteinExistence type="predicted"/>
<dbReference type="Proteomes" id="UP000770785">
    <property type="component" value="Unassembled WGS sequence"/>
</dbReference>